<dbReference type="AlphaFoldDB" id="A0A164JHU3"/>
<proteinExistence type="predicted"/>
<evidence type="ECO:0008006" key="4">
    <source>
        <dbReference type="Google" id="ProtNLM"/>
    </source>
</evidence>
<dbReference type="SUPFAM" id="SSF52540">
    <property type="entry name" value="P-loop containing nucleoside triphosphate hydrolases"/>
    <property type="match status" value="1"/>
</dbReference>
<dbReference type="Proteomes" id="UP000076512">
    <property type="component" value="Unassembled WGS sequence"/>
</dbReference>
<sequence>MTPLRNKAPHTRKTMQIAGIRVLTPQARAAAEAAATTRGWRGMRARAVLSSDDHRHATAARRGEDRARDGFDRPLARLTDRGYAGPGGGRAAVVPAMPEWRATTVQVAGLWPFAVGAVAPVIGTPVGSHYVTGAPVHFDPMSWFLRGHLTAPIAFVLALNGFGKSTFIRRLVTGAVAAGETVLCMGDSKPDYRDLVQRLDGQVIDVGYGYASINPLAVGALGSIIDRLTDPDQRRQVAARVEAGQVMIVAGLIELVRGARVADYEETLIAAGLRQLYSPAGGFTSDQPPLLSDLLTVIGEGGDRMREFAEEDSSQAYRNSTKALRRSLRALIEGPWGGIFDAQTSVPLDLTSPAVCIDVSRIPEGDTKLLAAVLMVCWSEGFGAVAAAHALADAGLGPARTFGVIMDEIWRVLGAGPAMVDRTDALTRLNRGLGTELIMCSHTLKDLASFDSVAAQSKALGFFERARAKVIGPVGPEEIDRLRAAVAISETEKLLITSWAAPRPPSDDHTDASQVPPGTGCFLLKTGEANEPGIPFRLTITPSERDADIHNTNRRFSHLTRTGTVGTPRLVDSECGEAAQDHVAADRQGASR</sequence>
<dbReference type="Gene3D" id="3.40.50.300">
    <property type="entry name" value="P-loop containing nucleotide triphosphate hydrolases"/>
    <property type="match status" value="2"/>
</dbReference>
<accession>A0A164JHU3</accession>
<organism evidence="2 3">
    <name type="scientific">Nocardia terpenica</name>
    <dbReference type="NCBI Taxonomy" id="455432"/>
    <lineage>
        <taxon>Bacteria</taxon>
        <taxon>Bacillati</taxon>
        <taxon>Actinomycetota</taxon>
        <taxon>Actinomycetes</taxon>
        <taxon>Mycobacteriales</taxon>
        <taxon>Nocardiaceae</taxon>
        <taxon>Nocardia</taxon>
    </lineage>
</organism>
<evidence type="ECO:0000313" key="2">
    <source>
        <dbReference type="EMBL" id="KZM70417.1"/>
    </source>
</evidence>
<gene>
    <name evidence="2" type="ORF">AWN90_03810</name>
</gene>
<protein>
    <recommendedName>
        <fullName evidence="4">ATP/GTP-binding protein</fullName>
    </recommendedName>
</protein>
<dbReference type="EMBL" id="LWGR01000015">
    <property type="protein sequence ID" value="KZM70417.1"/>
    <property type="molecule type" value="Genomic_DNA"/>
</dbReference>
<feature type="region of interest" description="Disordered" evidence="1">
    <location>
        <begin position="500"/>
        <end position="520"/>
    </location>
</feature>
<evidence type="ECO:0000256" key="1">
    <source>
        <dbReference type="SAM" id="MobiDB-lite"/>
    </source>
</evidence>
<dbReference type="STRING" id="455432.AWN90_03810"/>
<reference evidence="2 3" key="1">
    <citation type="submission" date="2016-04" db="EMBL/GenBank/DDBJ databases">
        <authorList>
            <person name="Evans L.H."/>
            <person name="Alamgir A."/>
            <person name="Owens N."/>
            <person name="Weber N.D."/>
            <person name="Virtaneva K."/>
            <person name="Barbian K."/>
            <person name="Babar A."/>
            <person name="Rosenke K."/>
        </authorList>
    </citation>
    <scope>NUCLEOTIDE SEQUENCE [LARGE SCALE GENOMIC DNA]</scope>
    <source>
        <strain evidence="2 3">IFM 0406</strain>
    </source>
</reference>
<evidence type="ECO:0000313" key="3">
    <source>
        <dbReference type="Proteomes" id="UP000076512"/>
    </source>
</evidence>
<comment type="caution">
    <text evidence="2">The sequence shown here is derived from an EMBL/GenBank/DDBJ whole genome shotgun (WGS) entry which is preliminary data.</text>
</comment>
<keyword evidence="3" id="KW-1185">Reference proteome</keyword>
<name>A0A164JHU3_9NOCA</name>
<dbReference type="InterPro" id="IPR027417">
    <property type="entry name" value="P-loop_NTPase"/>
</dbReference>
<dbReference type="RefSeq" id="WP_197696319.1">
    <property type="nucleotide sequence ID" value="NZ_JABMCZ010000003.1"/>
</dbReference>
<feature type="region of interest" description="Disordered" evidence="1">
    <location>
        <begin position="51"/>
        <end position="72"/>
    </location>
</feature>